<evidence type="ECO:0000256" key="2">
    <source>
        <dbReference type="ARBA" id="ARBA00022448"/>
    </source>
</evidence>
<dbReference type="OrthoDB" id="7375219at2"/>
<dbReference type="SUPFAM" id="SSF161098">
    <property type="entry name" value="MetI-like"/>
    <property type="match status" value="1"/>
</dbReference>
<organism evidence="10 11">
    <name type="scientific">Jiella endophytica</name>
    <dbReference type="NCBI Taxonomy" id="2558362"/>
    <lineage>
        <taxon>Bacteria</taxon>
        <taxon>Pseudomonadati</taxon>
        <taxon>Pseudomonadota</taxon>
        <taxon>Alphaproteobacteria</taxon>
        <taxon>Hyphomicrobiales</taxon>
        <taxon>Aurantimonadaceae</taxon>
        <taxon>Jiella</taxon>
    </lineage>
</organism>
<reference evidence="10 11" key="1">
    <citation type="submission" date="2019-03" db="EMBL/GenBank/DDBJ databases">
        <title>Jiella endophytica sp. nov., a novel endophytic bacterium isolated from root of Ficus microcarpa Linn. f.</title>
        <authorList>
            <person name="Tuo L."/>
        </authorList>
    </citation>
    <scope>NUCLEOTIDE SEQUENCE [LARGE SCALE GENOMIC DNA]</scope>
    <source>
        <strain evidence="10 11">CBS5Q-3</strain>
    </source>
</reference>
<feature type="transmembrane region" description="Helical" evidence="7">
    <location>
        <begin position="241"/>
        <end position="263"/>
    </location>
</feature>
<evidence type="ECO:0000256" key="5">
    <source>
        <dbReference type="ARBA" id="ARBA00022989"/>
    </source>
</evidence>
<evidence type="ECO:0000259" key="9">
    <source>
        <dbReference type="PROSITE" id="PS50928"/>
    </source>
</evidence>
<evidence type="ECO:0000256" key="6">
    <source>
        <dbReference type="ARBA" id="ARBA00023136"/>
    </source>
</evidence>
<comment type="caution">
    <text evidence="10">The sequence shown here is derived from an EMBL/GenBank/DDBJ whole genome shotgun (WGS) entry which is preliminary data.</text>
</comment>
<evidence type="ECO:0000256" key="7">
    <source>
        <dbReference type="RuleBase" id="RU363032"/>
    </source>
</evidence>
<evidence type="ECO:0000256" key="8">
    <source>
        <dbReference type="SAM" id="MobiDB-lite"/>
    </source>
</evidence>
<dbReference type="EMBL" id="SOZD01000002">
    <property type="protein sequence ID" value="TFF25321.1"/>
    <property type="molecule type" value="Genomic_DNA"/>
</dbReference>
<dbReference type="RefSeq" id="WP_134761490.1">
    <property type="nucleotide sequence ID" value="NZ_SOZD01000002.1"/>
</dbReference>
<comment type="similarity">
    <text evidence="7">Belongs to the binding-protein-dependent transport system permease family.</text>
</comment>
<protein>
    <submittedName>
        <fullName evidence="10">Sugar ABC transporter permease</fullName>
    </submittedName>
</protein>
<proteinExistence type="inferred from homology"/>
<dbReference type="AlphaFoldDB" id="A0A4Y8RPS7"/>
<feature type="region of interest" description="Disordered" evidence="8">
    <location>
        <begin position="1"/>
        <end position="23"/>
    </location>
</feature>
<evidence type="ECO:0000313" key="10">
    <source>
        <dbReference type="EMBL" id="TFF25321.1"/>
    </source>
</evidence>
<dbReference type="GO" id="GO:0005886">
    <property type="term" value="C:plasma membrane"/>
    <property type="evidence" value="ECO:0007669"/>
    <property type="project" value="UniProtKB-SubCell"/>
</dbReference>
<feature type="domain" description="ABC transmembrane type-1" evidence="9">
    <location>
        <begin position="108"/>
        <end position="320"/>
    </location>
</feature>
<evidence type="ECO:0000256" key="1">
    <source>
        <dbReference type="ARBA" id="ARBA00004651"/>
    </source>
</evidence>
<evidence type="ECO:0000256" key="4">
    <source>
        <dbReference type="ARBA" id="ARBA00022692"/>
    </source>
</evidence>
<dbReference type="Gene3D" id="1.10.3720.10">
    <property type="entry name" value="MetI-like"/>
    <property type="match status" value="1"/>
</dbReference>
<evidence type="ECO:0000313" key="11">
    <source>
        <dbReference type="Proteomes" id="UP000298179"/>
    </source>
</evidence>
<keyword evidence="5 7" id="KW-1133">Transmembrane helix</keyword>
<name>A0A4Y8RPS7_9HYPH</name>
<feature type="compositionally biased region" description="Basic and acidic residues" evidence="8">
    <location>
        <begin position="13"/>
        <end position="23"/>
    </location>
</feature>
<keyword evidence="3" id="KW-1003">Cell membrane</keyword>
<dbReference type="InterPro" id="IPR000515">
    <property type="entry name" value="MetI-like"/>
</dbReference>
<accession>A0A4Y8RPS7</accession>
<keyword evidence="4 7" id="KW-0812">Transmembrane</keyword>
<dbReference type="CDD" id="cd06261">
    <property type="entry name" value="TM_PBP2"/>
    <property type="match status" value="1"/>
</dbReference>
<feature type="transmembrane region" description="Helical" evidence="7">
    <location>
        <begin position="35"/>
        <end position="56"/>
    </location>
</feature>
<sequence>MANVQAGVPPTEKALEAERAGARPRSDLSRQRLRSAWLFLAPMILVLTLVAGWPLVKTIWFSLTDASLSDLEGAKFVGLRNYYEYVDYGDGEGEYFGLLFDPQWWNAVWNTVYYSVISVTIETILGLAFALVLNAEFKGRSVVRAAVLIPWAIPTIVSAKMWAWMMNDQFGILNDMLMSIGILSSPVAWTADPDTAMWAVIIVDVWKTTPFMALLILAGLQMVPGDVYEAAKIDGIHPVKVFWKVTLPLIRPAILVAVIFRALDALRVFDLIYVLTPNNTQTKSMSVFAQENLFQFDKFAYGSAASTLLFLVIAFITLFYIKVARLDLGGRGK</sequence>
<dbReference type="InterPro" id="IPR035906">
    <property type="entry name" value="MetI-like_sf"/>
</dbReference>
<dbReference type="PANTHER" id="PTHR43005:SF2">
    <property type="entry name" value="INTEGRAL MEMBRANE SUGAR TRANSPORT PROTEIN"/>
    <property type="match status" value="1"/>
</dbReference>
<feature type="transmembrane region" description="Helical" evidence="7">
    <location>
        <begin position="112"/>
        <end position="133"/>
    </location>
</feature>
<dbReference type="Proteomes" id="UP000298179">
    <property type="component" value="Unassembled WGS sequence"/>
</dbReference>
<feature type="transmembrane region" description="Helical" evidence="7">
    <location>
        <begin position="196"/>
        <end position="220"/>
    </location>
</feature>
<keyword evidence="2 7" id="KW-0813">Transport</keyword>
<gene>
    <name evidence="10" type="ORF">E3C22_08135</name>
</gene>
<keyword evidence="6 7" id="KW-0472">Membrane</keyword>
<evidence type="ECO:0000256" key="3">
    <source>
        <dbReference type="ARBA" id="ARBA00022475"/>
    </source>
</evidence>
<keyword evidence="11" id="KW-1185">Reference proteome</keyword>
<dbReference type="Pfam" id="PF00528">
    <property type="entry name" value="BPD_transp_1"/>
    <property type="match status" value="1"/>
</dbReference>
<feature type="transmembrane region" description="Helical" evidence="7">
    <location>
        <begin position="145"/>
        <end position="165"/>
    </location>
</feature>
<comment type="subcellular location">
    <subcellularLocation>
        <location evidence="1 7">Cell membrane</location>
        <topology evidence="1 7">Multi-pass membrane protein</topology>
    </subcellularLocation>
</comment>
<dbReference type="PANTHER" id="PTHR43005">
    <property type="entry name" value="BLR7065 PROTEIN"/>
    <property type="match status" value="1"/>
</dbReference>
<dbReference type="GO" id="GO:0055085">
    <property type="term" value="P:transmembrane transport"/>
    <property type="evidence" value="ECO:0007669"/>
    <property type="project" value="InterPro"/>
</dbReference>
<dbReference type="PROSITE" id="PS50928">
    <property type="entry name" value="ABC_TM1"/>
    <property type="match status" value="1"/>
</dbReference>
<feature type="transmembrane region" description="Helical" evidence="7">
    <location>
        <begin position="299"/>
        <end position="321"/>
    </location>
</feature>